<dbReference type="InterPro" id="IPR029068">
    <property type="entry name" value="Glyas_Bleomycin-R_OHBP_Dase"/>
</dbReference>
<sequence length="57" mass="6295">MALTRMDDVLVVVEDLDAVIAFLVEFGAECEDLHRLCHVRDPEGIVVGLAEELRQGS</sequence>
<organism evidence="1 2">
    <name type="scientific">Geodermatophilus nigrescens</name>
    <dbReference type="NCBI Taxonomy" id="1070870"/>
    <lineage>
        <taxon>Bacteria</taxon>
        <taxon>Bacillati</taxon>
        <taxon>Actinomycetota</taxon>
        <taxon>Actinomycetes</taxon>
        <taxon>Geodermatophilales</taxon>
        <taxon>Geodermatophilaceae</taxon>
        <taxon>Geodermatophilus</taxon>
    </lineage>
</organism>
<evidence type="ECO:0000313" key="1">
    <source>
        <dbReference type="EMBL" id="SHG70458.1"/>
    </source>
</evidence>
<evidence type="ECO:0008006" key="3">
    <source>
        <dbReference type="Google" id="ProtNLM"/>
    </source>
</evidence>
<accession>A0A1M5LZL6</accession>
<reference evidence="1 2" key="1">
    <citation type="submission" date="2016-11" db="EMBL/GenBank/DDBJ databases">
        <authorList>
            <person name="Jaros S."/>
            <person name="Januszkiewicz K."/>
            <person name="Wedrychowicz H."/>
        </authorList>
    </citation>
    <scope>NUCLEOTIDE SEQUENCE [LARGE SCALE GENOMIC DNA]</scope>
    <source>
        <strain evidence="1 2">DSM 45408</strain>
    </source>
</reference>
<dbReference type="AlphaFoldDB" id="A0A1M5LZL6"/>
<proteinExistence type="predicted"/>
<protein>
    <recommendedName>
        <fullName evidence="3">VOC domain-containing protein</fullName>
    </recommendedName>
</protein>
<name>A0A1M5LZL6_9ACTN</name>
<dbReference type="EMBL" id="FQVX01000003">
    <property type="protein sequence ID" value="SHG70458.1"/>
    <property type="molecule type" value="Genomic_DNA"/>
</dbReference>
<gene>
    <name evidence="1" type="ORF">SAMN05444351_2984</name>
</gene>
<dbReference type="Gene3D" id="3.10.180.10">
    <property type="entry name" value="2,3-Dihydroxybiphenyl 1,2-Dioxygenase, domain 1"/>
    <property type="match status" value="1"/>
</dbReference>
<dbReference type="RefSeq" id="WP_175562897.1">
    <property type="nucleotide sequence ID" value="NZ_FQVX01000003.1"/>
</dbReference>
<dbReference type="STRING" id="1070870.SAMN05444351_2984"/>
<evidence type="ECO:0000313" key="2">
    <source>
        <dbReference type="Proteomes" id="UP000184471"/>
    </source>
</evidence>
<keyword evidence="2" id="KW-1185">Reference proteome</keyword>
<dbReference type="Proteomes" id="UP000184471">
    <property type="component" value="Unassembled WGS sequence"/>
</dbReference>
<dbReference type="SUPFAM" id="SSF54593">
    <property type="entry name" value="Glyoxalase/Bleomycin resistance protein/Dihydroxybiphenyl dioxygenase"/>
    <property type="match status" value="1"/>
</dbReference>